<dbReference type="PANTHER" id="PTHR31425:SF50">
    <property type="entry name" value="FT-INTERACTING PROTEIN 3-RELATED"/>
    <property type="match status" value="1"/>
</dbReference>
<dbReference type="SUPFAM" id="SSF49562">
    <property type="entry name" value="C2 domain (Calcium/lipid-binding domain, CaLB)"/>
    <property type="match status" value="1"/>
</dbReference>
<feature type="transmembrane region" description="Helical" evidence="1">
    <location>
        <begin position="1096"/>
        <end position="1126"/>
    </location>
</feature>
<dbReference type="PANTHER" id="PTHR31425">
    <property type="entry name" value="PHOSPHORIBOSYLANTHRANILATE TRANSFERASE ISOFORM 1"/>
    <property type="match status" value="1"/>
</dbReference>
<dbReference type="InterPro" id="IPR000008">
    <property type="entry name" value="C2_dom"/>
</dbReference>
<gene>
    <name evidence="3" type="ORF">MPUS1402_LOCUS5473</name>
</gene>
<organism evidence="3">
    <name type="scientific">Micromonas pusilla</name>
    <name type="common">Picoplanktonic green alga</name>
    <name type="synonym">Chromulina pusilla</name>
    <dbReference type="NCBI Taxonomy" id="38833"/>
    <lineage>
        <taxon>Eukaryota</taxon>
        <taxon>Viridiplantae</taxon>
        <taxon>Chlorophyta</taxon>
        <taxon>Mamiellophyceae</taxon>
        <taxon>Mamiellales</taxon>
        <taxon>Mamiellaceae</taxon>
        <taxon>Micromonas</taxon>
    </lineage>
</organism>
<evidence type="ECO:0000256" key="1">
    <source>
        <dbReference type="SAM" id="Phobius"/>
    </source>
</evidence>
<dbReference type="Gene3D" id="2.60.40.150">
    <property type="entry name" value="C2 domain"/>
    <property type="match status" value="1"/>
</dbReference>
<evidence type="ECO:0000313" key="3">
    <source>
        <dbReference type="EMBL" id="CAD8237029.1"/>
    </source>
</evidence>
<sequence length="1150" mass="120483">MSTIEENSKATTTSEVELPDFSGTWETKSVDNAKAFHEAYGSAFPSNAAFAVKEKELHVLKHDLKRGILEDVAVLGATALSNTTMIGRPTEVVAPDGACSTVTARWDGDVWVEVDDCLTLETRRWLRGNGDLVVVRTATREDGKLASSTMVMRAPTRAPPVLKTRTPPPSDGMQEAAEAIAAAKAGAMKEDNSTAASLQNAFARLFGSGDRVNAATTSNDGAAGASAAAEFFNLDAATTPLVKTIACSLEGTRGHLYVFNYEIAFGALGLEPGSVAWTTPGKAVNELELTGNKSLLIGTTTGDVVTFEGIDDVNKTYDALVDVLDSVPLSPAEEVHGGDPAARVTSPIRVGFDPEQYVIVHVAQAGYLPSSALGSVPMCTAALGRFGASTPAQKTLKKGAPCAFDRAMVFPATECDLAADSLSLSVAAGGGLAVLGEANLPLAALYRGADGGKKARKSPFTMGLVPPGSATGVDATSPLGVVGELTVTAWIGTYADVVSLGENVLNAEPGDGFFSGEAWGATEPTVVRTPPPVCRVTAAARAVRGVARTNDLRCEFRYGDFVGSTPAASNTPSTQAAWGEKGAVTFAASEPRSGVLTVDVVSDDGKIIGRASVELAALKLRPKLRGKSRQRWIPLRKPPSSAAPSSPTSMLETIPREMYNSLFGSGEETSEDASEGKLGEILLEAFVDEACGPTASIGRDEPLGTLSLEIIRARGLTPPGRERNVEPSAMLEINGVWVYLPAGKGVAPPAWRREIVAAIYDAGAVARIGVFDSAEDDEALGFVDVPVARLPRGYPMQSTLALKGGVAANDNAEITIRAMYTPAASTLATLAKYVTPAFPRSAYAHAGVGGRGDLEELKSLAHRNVEEGLLSGASPLLSSMVYAMLPPDEDEKKALDREETPAMAAAASKAHVVRIAAALSPFEAELSFLSRATSWESPIAAGLLHVMILGAIYHPWMVIPKACIWLAFHAICSRRPTAWTLLGPDKSTDAGSSDIGAAPPGSALAGVEAAETLGEAAPPELIEGVAASKKKLSGGSEMDEGVAAAAAAMGLSPRPGAYEACVQFAYWTQAMTRRVALALEALHDLLTWVNPERSSAFMVACFATAGVLLFMNVLRPLLVMMTFVALRHPAMWKPKTLPFELALAEERRRG</sequence>
<evidence type="ECO:0000259" key="2">
    <source>
        <dbReference type="Pfam" id="PF00168"/>
    </source>
</evidence>
<feature type="domain" description="C2" evidence="2">
    <location>
        <begin position="704"/>
        <end position="796"/>
    </location>
</feature>
<dbReference type="AlphaFoldDB" id="A0A7R9TK87"/>
<dbReference type="InterPro" id="IPR035892">
    <property type="entry name" value="C2_domain_sf"/>
</dbReference>
<keyword evidence="1" id="KW-0812">Transmembrane</keyword>
<dbReference type="Pfam" id="PF00168">
    <property type="entry name" value="C2"/>
    <property type="match status" value="1"/>
</dbReference>
<name>A0A7R9TK87_MICPS</name>
<proteinExistence type="predicted"/>
<keyword evidence="1" id="KW-0472">Membrane</keyword>
<dbReference type="EMBL" id="HBDY01007432">
    <property type="protein sequence ID" value="CAD8237029.1"/>
    <property type="molecule type" value="Transcribed_RNA"/>
</dbReference>
<accession>A0A7R9TK87</accession>
<protein>
    <recommendedName>
        <fullName evidence="2">C2 domain-containing protein</fullName>
    </recommendedName>
</protein>
<reference evidence="3" key="1">
    <citation type="submission" date="2021-01" db="EMBL/GenBank/DDBJ databases">
        <authorList>
            <person name="Corre E."/>
            <person name="Pelletier E."/>
            <person name="Niang G."/>
            <person name="Scheremetjew M."/>
            <person name="Finn R."/>
            <person name="Kale V."/>
            <person name="Holt S."/>
            <person name="Cochrane G."/>
            <person name="Meng A."/>
            <person name="Brown T."/>
            <person name="Cohen L."/>
        </authorList>
    </citation>
    <scope>NUCLEOTIDE SEQUENCE</scope>
    <source>
        <strain evidence="3">RCC1614</strain>
    </source>
</reference>
<dbReference type="InterPro" id="IPR047259">
    <property type="entry name" value="QUIRKY-like"/>
</dbReference>
<keyword evidence="1" id="KW-1133">Transmembrane helix</keyword>